<evidence type="ECO:0000313" key="2">
    <source>
        <dbReference type="EMBL" id="BBO21887.1"/>
    </source>
</evidence>
<proteinExistence type="predicted"/>
<dbReference type="Proteomes" id="UP000662914">
    <property type="component" value="Chromosome"/>
</dbReference>
<evidence type="ECO:0000259" key="1">
    <source>
        <dbReference type="Pfam" id="PF02441"/>
    </source>
</evidence>
<dbReference type="Gene3D" id="3.40.50.1950">
    <property type="entry name" value="Flavin prenyltransferase-like"/>
    <property type="match status" value="1"/>
</dbReference>
<dbReference type="AlphaFoldDB" id="A0A809S026"/>
<sequence>MAEQPFTGEEELAALLRADFPPPAERRCAWVLTGSGHFLRESLDIALALPAVDLFLSRAAEEILPMYGWPLGQLRRALGANGRLLRETNYSSVPVGLLYRGRYHSVVLAPATSNTVAKCVIGLSDSLATNMYAQAGKCRIPCIVFACDTEPVVVTDAPGGRVVLYPRRIDLDNSERLRGFEATTVVANPAELAAALRARIAEWEGACSASSS</sequence>
<dbReference type="EMBL" id="AP021857">
    <property type="protein sequence ID" value="BBO21887.1"/>
    <property type="molecule type" value="Genomic_DNA"/>
</dbReference>
<dbReference type="KEGG" id="ddz:DSYM_25860"/>
<feature type="domain" description="Flavoprotein" evidence="1">
    <location>
        <begin position="27"/>
        <end position="177"/>
    </location>
</feature>
<gene>
    <name evidence="2" type="ORF">DSYM_25860</name>
</gene>
<organism evidence="2 3">
    <name type="scientific">Candidatus Desulfobacillus denitrificans</name>
    <dbReference type="NCBI Taxonomy" id="2608985"/>
    <lineage>
        <taxon>Bacteria</taxon>
        <taxon>Pseudomonadati</taxon>
        <taxon>Pseudomonadota</taxon>
        <taxon>Betaproteobacteria</taxon>
        <taxon>Candidatus Desulfobacillus</taxon>
    </lineage>
</organism>
<dbReference type="SUPFAM" id="SSF52507">
    <property type="entry name" value="Homo-oligomeric flavin-containing Cys decarboxylases, HFCD"/>
    <property type="match status" value="1"/>
</dbReference>
<evidence type="ECO:0000313" key="3">
    <source>
        <dbReference type="Proteomes" id="UP000662914"/>
    </source>
</evidence>
<dbReference type="InterPro" id="IPR003382">
    <property type="entry name" value="Flavoprotein"/>
</dbReference>
<dbReference type="GO" id="GO:0003824">
    <property type="term" value="F:catalytic activity"/>
    <property type="evidence" value="ECO:0007669"/>
    <property type="project" value="InterPro"/>
</dbReference>
<name>A0A809S026_9PROT</name>
<dbReference type="InterPro" id="IPR036551">
    <property type="entry name" value="Flavin_trans-like"/>
</dbReference>
<dbReference type="Pfam" id="PF02441">
    <property type="entry name" value="Flavoprotein"/>
    <property type="match status" value="1"/>
</dbReference>
<reference evidence="2" key="1">
    <citation type="journal article" name="DNA Res.">
        <title>The physiological potential of anammox bacteria as revealed by their core genome structure.</title>
        <authorList>
            <person name="Okubo T."/>
            <person name="Toyoda A."/>
            <person name="Fukuhara K."/>
            <person name="Uchiyama I."/>
            <person name="Harigaya Y."/>
            <person name="Kuroiwa M."/>
            <person name="Suzuki T."/>
            <person name="Murakami Y."/>
            <person name="Suwa Y."/>
            <person name="Takami H."/>
        </authorList>
    </citation>
    <scope>NUCLEOTIDE SEQUENCE</scope>
    <source>
        <strain evidence="2">317325-3</strain>
    </source>
</reference>
<accession>A0A809S026</accession>
<protein>
    <submittedName>
        <fullName evidence="2">Dihydromethanopterin reductase</fullName>
    </submittedName>
</protein>